<evidence type="ECO:0000256" key="2">
    <source>
        <dbReference type="ARBA" id="ARBA00023043"/>
    </source>
</evidence>
<name>A0A139AKJ4_GONPJ</name>
<dbReference type="InterPro" id="IPR036770">
    <property type="entry name" value="Ankyrin_rpt-contain_sf"/>
</dbReference>
<dbReference type="OrthoDB" id="2163089at2759"/>
<dbReference type="SMART" id="SM00248">
    <property type="entry name" value="ANK"/>
    <property type="match status" value="4"/>
</dbReference>
<keyword evidence="5" id="KW-1185">Reference proteome</keyword>
<gene>
    <name evidence="4" type="ORF">M427DRAFT_30462</name>
</gene>
<keyword evidence="2 3" id="KW-0040">ANK repeat</keyword>
<accession>A0A139AKJ4</accession>
<organism evidence="4 5">
    <name type="scientific">Gonapodya prolifera (strain JEL478)</name>
    <name type="common">Monoblepharis prolifera</name>
    <dbReference type="NCBI Taxonomy" id="1344416"/>
    <lineage>
        <taxon>Eukaryota</taxon>
        <taxon>Fungi</taxon>
        <taxon>Fungi incertae sedis</taxon>
        <taxon>Chytridiomycota</taxon>
        <taxon>Chytridiomycota incertae sedis</taxon>
        <taxon>Monoblepharidomycetes</taxon>
        <taxon>Monoblepharidales</taxon>
        <taxon>Gonapodyaceae</taxon>
        <taxon>Gonapodya</taxon>
    </lineage>
</organism>
<dbReference type="Proteomes" id="UP000070544">
    <property type="component" value="Unassembled WGS sequence"/>
</dbReference>
<sequence length="404" mass="44222">MNPDPIPQPQSSRPTSLSLANFPPELLLCLGRYLPGRLGLPLNKYLLEVLSRPCSIADRAVRRYGTSRALILEAGRDAPRTSEVVRQVLKYPGVRDRINDAGWHPIHRTPLKEAARAGLADVVQVLLHNGATVRDVRPPWCKWCHRSNPRVGTANIDPSEYSALSMAVFKNDVCIVGMLLGDMTAGWISDLAKDRALKLAINSDMEKTEIVQVLLANGATLRTDEDRRVILREATRGRTALVRLLLEFRVVETDFSFPFGWTALALASSNGHLDTVRTLLDNHADVHVAGDLPLRVAVRNGHVDIVRLLLQHGANAAKVLASFEPASTDVGISHIPGSPKDIDGGEVPPEKAIGVLAAELTTFPRSHTLRCRLFPIDLFLDGSPTYAPQGQGAWLSQAKRLVGY</sequence>
<dbReference type="AlphaFoldDB" id="A0A139AKJ4"/>
<keyword evidence="1" id="KW-0677">Repeat</keyword>
<dbReference type="PROSITE" id="PS50297">
    <property type="entry name" value="ANK_REP_REGION"/>
    <property type="match status" value="3"/>
</dbReference>
<evidence type="ECO:0000313" key="4">
    <source>
        <dbReference type="EMBL" id="KXS17312.1"/>
    </source>
</evidence>
<evidence type="ECO:0000256" key="3">
    <source>
        <dbReference type="PROSITE-ProRule" id="PRU00023"/>
    </source>
</evidence>
<dbReference type="PANTHER" id="PTHR24173:SF74">
    <property type="entry name" value="ANKYRIN REPEAT DOMAIN-CONTAINING PROTEIN 16"/>
    <property type="match status" value="1"/>
</dbReference>
<dbReference type="EMBL" id="KQ965747">
    <property type="protein sequence ID" value="KXS17312.1"/>
    <property type="molecule type" value="Genomic_DNA"/>
</dbReference>
<proteinExistence type="predicted"/>
<dbReference type="Gene3D" id="1.25.40.20">
    <property type="entry name" value="Ankyrin repeat-containing domain"/>
    <property type="match status" value="1"/>
</dbReference>
<feature type="repeat" description="ANK" evidence="3">
    <location>
        <begin position="289"/>
        <end position="315"/>
    </location>
</feature>
<dbReference type="PROSITE" id="PS50088">
    <property type="entry name" value="ANK_REPEAT"/>
    <property type="match status" value="3"/>
</dbReference>
<feature type="repeat" description="ANK" evidence="3">
    <location>
        <begin position="106"/>
        <end position="138"/>
    </location>
</feature>
<protein>
    <submittedName>
        <fullName evidence="4">Ankyrin</fullName>
    </submittedName>
</protein>
<dbReference type="SUPFAM" id="SSF48403">
    <property type="entry name" value="Ankyrin repeat"/>
    <property type="match status" value="1"/>
</dbReference>
<feature type="repeat" description="ANK" evidence="3">
    <location>
        <begin position="259"/>
        <end position="291"/>
    </location>
</feature>
<evidence type="ECO:0000313" key="5">
    <source>
        <dbReference type="Proteomes" id="UP000070544"/>
    </source>
</evidence>
<dbReference type="InterPro" id="IPR002110">
    <property type="entry name" value="Ankyrin_rpt"/>
</dbReference>
<reference evidence="4 5" key="1">
    <citation type="journal article" date="2015" name="Genome Biol. Evol.">
        <title>Phylogenomic analyses indicate that early fungi evolved digesting cell walls of algal ancestors of land plants.</title>
        <authorList>
            <person name="Chang Y."/>
            <person name="Wang S."/>
            <person name="Sekimoto S."/>
            <person name="Aerts A.L."/>
            <person name="Choi C."/>
            <person name="Clum A."/>
            <person name="LaButti K.M."/>
            <person name="Lindquist E.A."/>
            <person name="Yee Ngan C."/>
            <person name="Ohm R.A."/>
            <person name="Salamov A.A."/>
            <person name="Grigoriev I.V."/>
            <person name="Spatafora J.W."/>
            <person name="Berbee M.L."/>
        </authorList>
    </citation>
    <scope>NUCLEOTIDE SEQUENCE [LARGE SCALE GENOMIC DNA]</scope>
    <source>
        <strain evidence="4 5">JEL478</strain>
    </source>
</reference>
<dbReference type="Pfam" id="PF12796">
    <property type="entry name" value="Ank_2"/>
    <property type="match status" value="1"/>
</dbReference>
<dbReference type="Pfam" id="PF00023">
    <property type="entry name" value="Ank"/>
    <property type="match status" value="1"/>
</dbReference>
<dbReference type="STRING" id="1344416.A0A139AKJ4"/>
<evidence type="ECO:0000256" key="1">
    <source>
        <dbReference type="ARBA" id="ARBA00022737"/>
    </source>
</evidence>
<dbReference type="PANTHER" id="PTHR24173">
    <property type="entry name" value="ANKYRIN REPEAT CONTAINING"/>
    <property type="match status" value="1"/>
</dbReference>